<dbReference type="EMBL" id="MVGT01003956">
    <property type="protein sequence ID" value="OVA02343.1"/>
    <property type="molecule type" value="Genomic_DNA"/>
</dbReference>
<dbReference type="InterPro" id="IPR042560">
    <property type="entry name" value="Exo84_C_2"/>
</dbReference>
<dbReference type="GO" id="GO:0006887">
    <property type="term" value="P:exocytosis"/>
    <property type="evidence" value="ECO:0007669"/>
    <property type="project" value="UniProtKB-KW"/>
</dbReference>
<reference evidence="6 7" key="1">
    <citation type="journal article" date="2017" name="Mol. Plant">
        <title>The Genome of Medicinal Plant Macleaya cordata Provides New Insights into Benzylisoquinoline Alkaloids Metabolism.</title>
        <authorList>
            <person name="Liu X."/>
            <person name="Liu Y."/>
            <person name="Huang P."/>
            <person name="Ma Y."/>
            <person name="Qing Z."/>
            <person name="Tang Q."/>
            <person name="Cao H."/>
            <person name="Cheng P."/>
            <person name="Zheng Y."/>
            <person name="Yuan Z."/>
            <person name="Zhou Y."/>
            <person name="Liu J."/>
            <person name="Tang Z."/>
            <person name="Zhuo Y."/>
            <person name="Zhang Y."/>
            <person name="Yu L."/>
            <person name="Huang J."/>
            <person name="Yang P."/>
            <person name="Peng Q."/>
            <person name="Zhang J."/>
            <person name="Jiang W."/>
            <person name="Zhang Z."/>
            <person name="Lin K."/>
            <person name="Ro D.K."/>
            <person name="Chen X."/>
            <person name="Xiong X."/>
            <person name="Shang Y."/>
            <person name="Huang S."/>
            <person name="Zeng J."/>
        </authorList>
    </citation>
    <scope>NUCLEOTIDE SEQUENCE [LARGE SCALE GENOMIC DNA]</scope>
    <source>
        <strain evidence="7">cv. BLH2017</strain>
        <tissue evidence="6">Root</tissue>
    </source>
</reference>
<gene>
    <name evidence="6" type="ORF">BVC80_9099g143</name>
</gene>
<dbReference type="OMA" id="RSFVMLY"/>
<feature type="region of interest" description="Disordered" evidence="4">
    <location>
        <begin position="935"/>
        <end position="964"/>
    </location>
</feature>
<sequence length="1095" mass="124119">MDSTRRFRFRDPENSDSTSDEFSESSIDESKLESMTGKGIKRLCSELLELKKASDEDYHRNIYSNYSTFVRIFEEVGTMENELIQLKQHVLTQRKLVKDLMDGIHIEMLSEESIESILEESVDVEQSHVSKLEAPTKAISETLDILLSEHRLDEALAILEIGLRPLKIIQLEEDPPLQVLASYNSAISERKSRLADQFAIVASHPRVAAPEFQKALAGLQRLGESQRATQLLLKFYHSRLVNGIYDLQCSKQFLHGIYFMELAKFVFSVISQGARSFEVLFGEKSPYASEFIQWAREEMEVFVLCFDKYVKSISEINGGLSTAVEAVQIAFSFCSLLEAQSIMLQPCLVKLMRPCMEEVLKMHIDHFKKVIGIFTATDDWVLGKYLISGILKEKASPIIIGHELEYCLLTNSGRKFASMLQAVMKEVSPLVILQMETSILNGLTDLFREYIEILIRSIPSKTNILEKGDSRIIFAQTLSQQLSVLANALALVDIFSRTARSIFKNIDNFDDQPINATGIQWKELDNWMVSIQQMAGQVRVYFCQQFVYRVMSLEGGSRLCPETYFDEQHDTDTVQDLMPSVAFQVLFQELRELEKIGKEVFAVEVWQVEDLMRELMETVFVWLSNSQDFWSAIEDRSIVEVQQSRGFEQMNLIAVVQMPPCDKHHFVVDMHFLVEISRFGGYFSENMVDASLTLIYRMEPAFVYAGWDPNRDVLTDEWATNAANEAISKLLGTEKLKSSRVEEPSRTTFEEDPESGNSSAVRMDQDTKKLGVTPSDEAISKQQVTEKIKVEEPSRTSEEVPGSENSSDSVEEDRSSIEDSVELDNGLAENESKDYMIDQEIQKLGVSPSDEGTSKQQESEELKSAAVEEPSRTSEEDPERYRFENSSDFFEDARSSMEDSVELENEVAVNVSKTVIMDQENHKFGEGVTEKIKVEEEPSRTCKEEDPARNRFGNSSDSVGEEDVRNSVEDYVELDINRLAVDVLKAIIMDQEMHNSGLTSSKETIVDNEHEADGNNDENEDAQSHTRHEIYEDDDEDAQSYTGHGVDEDDAEDAQSYTGRLVCFKEDFGAANAAIPKSEEIEKTPVPNAGTIEEV</sequence>
<proteinExistence type="inferred from homology"/>
<feature type="region of interest" description="Disordered" evidence="4">
    <location>
        <begin position="1031"/>
        <end position="1054"/>
    </location>
</feature>
<organism evidence="6 7">
    <name type="scientific">Macleaya cordata</name>
    <name type="common">Five-seeded plume-poppy</name>
    <name type="synonym">Bocconia cordata</name>
    <dbReference type="NCBI Taxonomy" id="56857"/>
    <lineage>
        <taxon>Eukaryota</taxon>
        <taxon>Viridiplantae</taxon>
        <taxon>Streptophyta</taxon>
        <taxon>Embryophyta</taxon>
        <taxon>Tracheophyta</taxon>
        <taxon>Spermatophyta</taxon>
        <taxon>Magnoliopsida</taxon>
        <taxon>Ranunculales</taxon>
        <taxon>Papaveraceae</taxon>
        <taxon>Papaveroideae</taxon>
        <taxon>Macleaya</taxon>
    </lineage>
</organism>
<feature type="compositionally biased region" description="Basic and acidic residues" evidence="4">
    <location>
        <begin position="935"/>
        <end position="949"/>
    </location>
</feature>
<evidence type="ECO:0000313" key="7">
    <source>
        <dbReference type="Proteomes" id="UP000195402"/>
    </source>
</evidence>
<evidence type="ECO:0000313" key="6">
    <source>
        <dbReference type="EMBL" id="OVA02343.1"/>
    </source>
</evidence>
<feature type="region of interest" description="Disordered" evidence="4">
    <location>
        <begin position="1"/>
        <end position="30"/>
    </location>
</feature>
<dbReference type="PANTHER" id="PTHR21426:SF13">
    <property type="entry name" value="OS08G0566700 PROTEIN"/>
    <property type="match status" value="1"/>
</dbReference>
<keyword evidence="3" id="KW-0268">Exocytosis</keyword>
<feature type="region of interest" description="Disordered" evidence="4">
    <location>
        <begin position="736"/>
        <end position="887"/>
    </location>
</feature>
<feature type="domain" description="Exocyst component Exo84 C-terminal" evidence="5">
    <location>
        <begin position="140"/>
        <end position="329"/>
    </location>
</feature>
<dbReference type="PANTHER" id="PTHR21426">
    <property type="entry name" value="EXOCYST COMPLEX COMPONENT 8"/>
    <property type="match status" value="1"/>
</dbReference>
<name>A0A200PVV0_MACCD</name>
<feature type="region of interest" description="Disordered" evidence="4">
    <location>
        <begin position="1075"/>
        <end position="1095"/>
    </location>
</feature>
<dbReference type="OrthoDB" id="642193at2759"/>
<dbReference type="GO" id="GO:0000145">
    <property type="term" value="C:exocyst"/>
    <property type="evidence" value="ECO:0007669"/>
    <property type="project" value="InterPro"/>
</dbReference>
<dbReference type="InParanoid" id="A0A200PVV0"/>
<evidence type="ECO:0000256" key="4">
    <source>
        <dbReference type="SAM" id="MobiDB-lite"/>
    </source>
</evidence>
<dbReference type="InterPro" id="IPR033961">
    <property type="entry name" value="Exo84"/>
</dbReference>
<dbReference type="GO" id="GO:0008104">
    <property type="term" value="P:intracellular protein localization"/>
    <property type="evidence" value="ECO:0007669"/>
    <property type="project" value="TreeGrafter"/>
</dbReference>
<dbReference type="SUPFAM" id="SSF74788">
    <property type="entry name" value="Cullin repeat-like"/>
    <property type="match status" value="1"/>
</dbReference>
<evidence type="ECO:0000259" key="5">
    <source>
        <dbReference type="Pfam" id="PF16528"/>
    </source>
</evidence>
<dbReference type="InterPro" id="IPR032403">
    <property type="entry name" value="Exo84_C"/>
</dbReference>
<feature type="compositionally biased region" description="Acidic residues" evidence="4">
    <location>
        <begin position="18"/>
        <end position="27"/>
    </location>
</feature>
<evidence type="ECO:0000256" key="3">
    <source>
        <dbReference type="ARBA" id="ARBA00022483"/>
    </source>
</evidence>
<feature type="compositionally biased region" description="Basic and acidic residues" evidence="4">
    <location>
        <begin position="736"/>
        <end position="749"/>
    </location>
</feature>
<keyword evidence="7" id="KW-1185">Reference proteome</keyword>
<dbReference type="STRING" id="56857.A0A200PVV0"/>
<keyword evidence="2" id="KW-0813">Transport</keyword>
<dbReference type="Pfam" id="PF16528">
    <property type="entry name" value="Exo84_C"/>
    <property type="match status" value="1"/>
</dbReference>
<comment type="similarity">
    <text evidence="1">Belongs to the EXO84 family.</text>
</comment>
<evidence type="ECO:0000256" key="1">
    <source>
        <dbReference type="ARBA" id="ARBA00007210"/>
    </source>
</evidence>
<dbReference type="Proteomes" id="UP000195402">
    <property type="component" value="Unassembled WGS sequence"/>
</dbReference>
<dbReference type="AlphaFoldDB" id="A0A200PVV0"/>
<dbReference type="GO" id="GO:0006893">
    <property type="term" value="P:Golgi to plasma membrane transport"/>
    <property type="evidence" value="ECO:0007669"/>
    <property type="project" value="TreeGrafter"/>
</dbReference>
<feature type="compositionally biased region" description="Basic and acidic residues" evidence="4">
    <location>
        <begin position="784"/>
        <end position="798"/>
    </location>
</feature>
<comment type="caution">
    <text evidence="6">The sequence shown here is derived from an EMBL/GenBank/DDBJ whole genome shotgun (WGS) entry which is preliminary data.</text>
</comment>
<dbReference type="InterPro" id="IPR016159">
    <property type="entry name" value="Cullin_repeat-like_dom_sf"/>
</dbReference>
<feature type="compositionally biased region" description="Basic and acidic residues" evidence="4">
    <location>
        <begin position="869"/>
        <end position="887"/>
    </location>
</feature>
<evidence type="ECO:0000256" key="2">
    <source>
        <dbReference type="ARBA" id="ARBA00022448"/>
    </source>
</evidence>
<accession>A0A200PVV0</accession>
<dbReference type="Gene3D" id="1.20.58.1220">
    <property type="entry name" value="Exo84p, C-terminal helical domain"/>
    <property type="match status" value="1"/>
</dbReference>
<protein>
    <recommendedName>
        <fullName evidence="5">Exocyst component Exo84 C-terminal domain-containing protein</fullName>
    </recommendedName>
</protein>
<dbReference type="Pfam" id="PF08700">
    <property type="entry name" value="VPS51_Exo84_N"/>
    <property type="match status" value="1"/>
</dbReference>